<dbReference type="GO" id="GO:0008800">
    <property type="term" value="F:beta-lactamase activity"/>
    <property type="evidence" value="ECO:0007669"/>
    <property type="project" value="InterPro"/>
</dbReference>
<dbReference type="SUPFAM" id="SSF56601">
    <property type="entry name" value="beta-lactamase/transpeptidase-like"/>
    <property type="match status" value="1"/>
</dbReference>
<dbReference type="Proteomes" id="UP000176923">
    <property type="component" value="Unassembled WGS sequence"/>
</dbReference>
<evidence type="ECO:0000313" key="3">
    <source>
        <dbReference type="Proteomes" id="UP000176923"/>
    </source>
</evidence>
<dbReference type="Pfam" id="PF13354">
    <property type="entry name" value="Beta-lactamase2"/>
    <property type="match status" value="1"/>
</dbReference>
<dbReference type="InterPro" id="IPR045155">
    <property type="entry name" value="Beta-lactam_cat"/>
</dbReference>
<evidence type="ECO:0000259" key="1">
    <source>
        <dbReference type="Pfam" id="PF13354"/>
    </source>
</evidence>
<dbReference type="Gene3D" id="3.40.710.10">
    <property type="entry name" value="DD-peptidase/beta-lactamase superfamily"/>
    <property type="match status" value="1"/>
</dbReference>
<dbReference type="STRING" id="1798382.A3D77_07445"/>
<evidence type="ECO:0000313" key="2">
    <source>
        <dbReference type="EMBL" id="OGG15348.1"/>
    </source>
</evidence>
<sequence>MSHLSEVRRRRKKKRLLLSLFLIIITSASFSYFTLNKIFLKKPSPSPSVLSQISEKSSTTPIPSLVPSHAVADSQTSFSDIVSSALSGSRGTYSVAFENLKTGERYYLNEHESYESGSLYKLWVMATVYNQIKNGILNEDDILSEDIPVLNKKFYITPENAEKTEGEITLSVADALSQMITISDNYSALLLTEKIRLSHLASFLKENGFTESSVGTTGNDPATTAYDAALFFKKLYQGELNEPHYTDKMLNLLKAQKLNNKIPKYLSKDITIAHKTGEIYGFSHDAGIVYTENGDYIISLFSESNNPILAEERIATLSKAVYTYLTAL</sequence>
<dbReference type="EMBL" id="MFJL01000026">
    <property type="protein sequence ID" value="OGG15348.1"/>
    <property type="molecule type" value="Genomic_DNA"/>
</dbReference>
<dbReference type="InterPro" id="IPR012338">
    <property type="entry name" value="Beta-lactam/transpept-like"/>
</dbReference>
<reference evidence="2 3" key="1">
    <citation type="journal article" date="2016" name="Nat. Commun.">
        <title>Thousands of microbial genomes shed light on interconnected biogeochemical processes in an aquifer system.</title>
        <authorList>
            <person name="Anantharaman K."/>
            <person name="Brown C.T."/>
            <person name="Hug L.A."/>
            <person name="Sharon I."/>
            <person name="Castelle C.J."/>
            <person name="Probst A.J."/>
            <person name="Thomas B.C."/>
            <person name="Singh A."/>
            <person name="Wilkins M.J."/>
            <person name="Karaoz U."/>
            <person name="Brodie E.L."/>
            <person name="Williams K.H."/>
            <person name="Hubbard S.S."/>
            <person name="Banfield J.F."/>
        </authorList>
    </citation>
    <scope>NUCLEOTIDE SEQUENCE [LARGE SCALE GENOMIC DNA]</scope>
</reference>
<protein>
    <recommendedName>
        <fullName evidence="1">Beta-lactamase class A catalytic domain-containing protein</fullName>
    </recommendedName>
</protein>
<organism evidence="2 3">
    <name type="scientific">Candidatus Gottesmanbacteria bacterium RIFCSPHIGHO2_02_FULL_39_11</name>
    <dbReference type="NCBI Taxonomy" id="1798382"/>
    <lineage>
        <taxon>Bacteria</taxon>
        <taxon>Candidatus Gottesmaniibacteriota</taxon>
    </lineage>
</organism>
<gene>
    <name evidence="2" type="ORF">A3D77_07445</name>
</gene>
<feature type="domain" description="Beta-lactamase class A catalytic" evidence="1">
    <location>
        <begin position="94"/>
        <end position="301"/>
    </location>
</feature>
<dbReference type="PANTHER" id="PTHR35333:SF3">
    <property type="entry name" value="BETA-LACTAMASE-TYPE TRANSPEPTIDASE FOLD CONTAINING PROTEIN"/>
    <property type="match status" value="1"/>
</dbReference>
<comment type="caution">
    <text evidence="2">The sequence shown here is derived from an EMBL/GenBank/DDBJ whole genome shotgun (WGS) entry which is preliminary data.</text>
</comment>
<dbReference type="InterPro" id="IPR000871">
    <property type="entry name" value="Beta-lactam_class-A"/>
</dbReference>
<dbReference type="PANTHER" id="PTHR35333">
    <property type="entry name" value="BETA-LACTAMASE"/>
    <property type="match status" value="1"/>
</dbReference>
<name>A0A1F5ZSC1_9BACT</name>
<proteinExistence type="predicted"/>
<dbReference type="GO" id="GO:0030655">
    <property type="term" value="P:beta-lactam antibiotic catabolic process"/>
    <property type="evidence" value="ECO:0007669"/>
    <property type="project" value="InterPro"/>
</dbReference>
<accession>A0A1F5ZSC1</accession>
<dbReference type="AlphaFoldDB" id="A0A1F5ZSC1"/>
<dbReference type="GO" id="GO:0046677">
    <property type="term" value="P:response to antibiotic"/>
    <property type="evidence" value="ECO:0007669"/>
    <property type="project" value="InterPro"/>
</dbReference>